<evidence type="ECO:0000259" key="2">
    <source>
        <dbReference type="Pfam" id="PF00155"/>
    </source>
</evidence>
<organism evidence="3 4">
    <name type="scientific">Angustibacter aerolatus</name>
    <dbReference type="NCBI Taxonomy" id="1162965"/>
    <lineage>
        <taxon>Bacteria</taxon>
        <taxon>Bacillati</taxon>
        <taxon>Actinomycetota</taxon>
        <taxon>Actinomycetes</taxon>
        <taxon>Kineosporiales</taxon>
        <taxon>Kineosporiaceae</taxon>
    </lineage>
</organism>
<proteinExistence type="predicted"/>
<gene>
    <name evidence="3" type="ORF">GCM10025868_13970</name>
</gene>
<feature type="domain" description="Aminotransferase class I/classII large" evidence="2">
    <location>
        <begin position="2"/>
        <end position="86"/>
    </location>
</feature>
<reference evidence="4" key="1">
    <citation type="journal article" date="2019" name="Int. J. Syst. Evol. Microbiol.">
        <title>The Global Catalogue of Microorganisms (GCM) 10K type strain sequencing project: providing services to taxonomists for standard genome sequencing and annotation.</title>
        <authorList>
            <consortium name="The Broad Institute Genomics Platform"/>
            <consortium name="The Broad Institute Genome Sequencing Center for Infectious Disease"/>
            <person name="Wu L."/>
            <person name="Ma J."/>
        </authorList>
    </citation>
    <scope>NUCLEOTIDE SEQUENCE [LARGE SCALE GENOMIC DNA]</scope>
    <source>
        <strain evidence="4">NBRC 108730</strain>
    </source>
</reference>
<feature type="compositionally biased region" description="Low complexity" evidence="1">
    <location>
        <begin position="266"/>
        <end position="286"/>
    </location>
</feature>
<evidence type="ECO:0000313" key="3">
    <source>
        <dbReference type="EMBL" id="GMA86147.1"/>
    </source>
</evidence>
<dbReference type="Gene3D" id="3.40.640.10">
    <property type="entry name" value="Type I PLP-dependent aspartate aminotransferase-like (Major domain)"/>
    <property type="match status" value="1"/>
</dbReference>
<dbReference type="PANTHER" id="PTHR46577">
    <property type="entry name" value="HTH-TYPE TRANSCRIPTIONAL REGULATORY PROTEIN GABR"/>
    <property type="match status" value="1"/>
</dbReference>
<name>A0ABQ6JGV8_9ACTN</name>
<dbReference type="Pfam" id="PF00155">
    <property type="entry name" value="Aminotran_1_2"/>
    <property type="match status" value="1"/>
</dbReference>
<sequence length="335" mass="36009">MLVEQPGYPNGLDVLRDLGARPVPVPVTADGWDRTALEAAARQTAPRAAYLTPDFQNPSGALMDDATRQQVATTLARHGVPVVVDESLVEPAPRRPARGAPPVRRARPARRRGDHGGLGVEGVLGRPAHRLAARGCRDHDPAGRPAHPRRPGRAGARAGWRSRTCCARLDDVLLHHRDGLRARRALLQQALADHLPSWRYATPPGGSVLWCALPAPVASHVSVAADALGVRVTPGSRFAVDGTLESWMRLPYTRPADEPAPRRPARGAGVRAGDRAAAAARRPAPEQFVVYSTPARGRRAGRHRPRCRPRAAPGRSAPRAASPRRWRASSGRGAR</sequence>
<dbReference type="InterPro" id="IPR051446">
    <property type="entry name" value="HTH_trans_reg/aminotransferase"/>
</dbReference>
<dbReference type="SUPFAM" id="SSF53383">
    <property type="entry name" value="PLP-dependent transferases"/>
    <property type="match status" value="1"/>
</dbReference>
<dbReference type="EMBL" id="BSUZ01000001">
    <property type="protein sequence ID" value="GMA86147.1"/>
    <property type="molecule type" value="Genomic_DNA"/>
</dbReference>
<protein>
    <recommendedName>
        <fullName evidence="2">Aminotransferase class I/classII large domain-containing protein</fullName>
    </recommendedName>
</protein>
<feature type="region of interest" description="Disordered" evidence="1">
    <location>
        <begin position="254"/>
        <end position="335"/>
    </location>
</feature>
<accession>A0ABQ6JGV8</accession>
<dbReference type="InterPro" id="IPR004839">
    <property type="entry name" value="Aminotransferase_I/II_large"/>
</dbReference>
<dbReference type="Proteomes" id="UP001157017">
    <property type="component" value="Unassembled WGS sequence"/>
</dbReference>
<feature type="compositionally biased region" description="Low complexity" evidence="1">
    <location>
        <begin position="310"/>
        <end position="321"/>
    </location>
</feature>
<evidence type="ECO:0000313" key="4">
    <source>
        <dbReference type="Proteomes" id="UP001157017"/>
    </source>
</evidence>
<comment type="caution">
    <text evidence="3">The sequence shown here is derived from an EMBL/GenBank/DDBJ whole genome shotgun (WGS) entry which is preliminary data.</text>
</comment>
<feature type="compositionally biased region" description="Basic residues" evidence="1">
    <location>
        <begin position="104"/>
        <end position="113"/>
    </location>
</feature>
<feature type="compositionally biased region" description="Basic residues" evidence="1">
    <location>
        <begin position="296"/>
        <end position="309"/>
    </location>
</feature>
<dbReference type="InterPro" id="IPR015424">
    <property type="entry name" value="PyrdxlP-dep_Trfase"/>
</dbReference>
<dbReference type="Gene3D" id="3.90.1150.10">
    <property type="entry name" value="Aspartate Aminotransferase, domain 1"/>
    <property type="match status" value="1"/>
</dbReference>
<dbReference type="InterPro" id="IPR015422">
    <property type="entry name" value="PyrdxlP-dep_Trfase_small"/>
</dbReference>
<feature type="region of interest" description="Disordered" evidence="1">
    <location>
        <begin position="92"/>
        <end position="122"/>
    </location>
</feature>
<dbReference type="InterPro" id="IPR015421">
    <property type="entry name" value="PyrdxlP-dep_Trfase_major"/>
</dbReference>
<dbReference type="PANTHER" id="PTHR46577:SF1">
    <property type="entry name" value="HTH-TYPE TRANSCRIPTIONAL REGULATORY PROTEIN GABR"/>
    <property type="match status" value="1"/>
</dbReference>
<evidence type="ECO:0000256" key="1">
    <source>
        <dbReference type="SAM" id="MobiDB-lite"/>
    </source>
</evidence>
<feature type="region of interest" description="Disordered" evidence="1">
    <location>
        <begin position="135"/>
        <end position="157"/>
    </location>
</feature>
<keyword evidence="4" id="KW-1185">Reference proteome</keyword>